<keyword evidence="5" id="KW-1185">Reference proteome</keyword>
<evidence type="ECO:0000256" key="1">
    <source>
        <dbReference type="SAM" id="MobiDB-lite"/>
    </source>
</evidence>
<dbReference type="Gene3D" id="3.40.50.2000">
    <property type="entry name" value="Glycogen Phosphorylase B"/>
    <property type="match status" value="2"/>
</dbReference>
<feature type="region of interest" description="Disordered" evidence="1">
    <location>
        <begin position="1846"/>
        <end position="1885"/>
    </location>
</feature>
<dbReference type="SUPFAM" id="SSF53756">
    <property type="entry name" value="UDP-Glycosyltransferase/glycogen phosphorylase"/>
    <property type="match status" value="1"/>
</dbReference>
<evidence type="ECO:0000259" key="3">
    <source>
        <dbReference type="Pfam" id="PF13439"/>
    </source>
</evidence>
<dbReference type="CDD" id="cd03801">
    <property type="entry name" value="GT4_PimA-like"/>
    <property type="match status" value="1"/>
</dbReference>
<dbReference type="Pfam" id="PF00535">
    <property type="entry name" value="Glycos_transf_2"/>
    <property type="match status" value="1"/>
</dbReference>
<feature type="domain" description="Glycosyltransferase 2-like" evidence="2">
    <location>
        <begin position="537"/>
        <end position="676"/>
    </location>
</feature>
<reference evidence="5" key="1">
    <citation type="submission" date="2015-02" db="EMBL/GenBank/DDBJ databases">
        <authorList>
            <person name="Gon?alves P."/>
        </authorList>
    </citation>
    <scope>NUCLEOTIDE SEQUENCE [LARGE SCALE GENOMIC DNA]</scope>
</reference>
<gene>
    <name evidence="4" type="primary">SPOSA6832_03074</name>
</gene>
<proteinExistence type="predicted"/>
<dbReference type="PANTHER" id="PTHR22916">
    <property type="entry name" value="GLYCOSYLTRANSFERASE"/>
    <property type="match status" value="1"/>
</dbReference>
<sequence>MAIRLSRRATRILRYLVLACAVFALCYSRACSPASSFLNSSVASAPTARSLRRRAHAVDFAWGSILHRFQNHPRPAARRKELPWRRRGAGAGARAGARIGGASEGTTRVLIVTSELAGLHKNGGIGTAFLELAEALAGEDDIEMSILVAHIEDSFPVRKVEALRAEFDQKRIQLRFVETEPQPFWPQAWTPIASMRVWNYLREHDGTYDIIHFPDNTGIGYFSALAKHEGLALQQSRIVVGLHGADVEWAAMLNKRYPADRYAVELGVFEKMTAELADVVVAPSEYMLEYARSRGWELPANAFVIPNVVKAPALSSPTSSPSAGVHPVKELVFFGRLEERKGTRLLVSTLESLYSSLETSFDLYSLDMITFLGRDQPDTQTRTDASVLLHEALRSIKEHTNATFEDQFLTTYDRDEALAYLQGPGRLAVLPSLADNSPSTVLECITHGIRFIASDVGGVPELVHPDDQAKVLFKPLVASFSDKLQSTMKQLESMPRSPVRPSPETQTAAQDWIGLHRWLASPPPPTHPGLTRLPLISVCITHYERAYLLPQLLNSLLGQTYSNFEVIFVDDGSKSASSLVGLDSLEVAYFTNTTLLAGRPPWLSFRITNSYLGEARNRAAAHARGEWLLFLDDDDVLKPHALETLVNVAHRTNASALSTWLDEFATDVNPLAPRVEGEELPHRRTYWFLGQELGAGLLLNCFGSGNIFVTREAFDGIGGFSTYREVGAEDWEFYTRLALKGDKQLVVPEELIFVRSDPSRYSMVRCQSLLCRALNQFIYSLLPSQKFSMDPWDAHFHALVPLLNDDRIQDLNLAHALMMLKGAVTKEPTARPFADSREDFQLVQGWSGWHYTFEPAESTPTLAEDRRGVISGDSFVLDRSQPNKPYINDGYQEGFISPKGIRTAAVRTFKSPKPMDVVIDLSYRSYHQCGDGTELKLISIGAPGEEPEVLVKWKTMEESFAEFRHDLSLRHGSTVHLISDPLETDECDRVEVRLQLTPIVLENKSWSALAKKAATEREEAKKASLTQTSAKDWATVEKDHVEEDDVFNIALIFDRNRFPHAKSVIRSAQHFITSRRLVFHLITPKELHEELQHFFAGTPMTLRLYDHELCSFVTRKVLPFSDPDIHLSAHCKMFLPEIITFAERILYLDTDTTIVSDLSTCYGAPSSPSALISMAVDMGDVCQRNPTQCWPIGLHWRVPPGLDCGNVPSRPSSVQDSSCAEAGELETLQVNGGVALFELAKMREQGFVDRYVQSIVHHYRLVGKPATWGEQDYINSYFRLFPNDLELLPCGCNYQWFGARREVKSHGIARRTEDPYNVLFHHFAADEINPNIPSVPDLTPSLPGASNSSILVIEHTLNCPRQEHDCAVTFEGTEYGQPVTILSRVLSETFAADMVDTLEAQTYPNISQAIAFREGVDVPSTSFTRDEVELEGTAAGDYDELCARCGDLAGGAICTTPPLDLDLRRQYFECACSSPDSTAPVMYELEAFASQESSWILYLDDDKTFVSPSALSLLMAQVDSPDQLVVFRSNTTTGEQDVHFRKKVIPRSTMDGVGFLFHSSHLGITQWSETSRCGKWATFSRLAPRLRLKWLDLVPTMSHPLQRHLPLNEPDDFKMTVIILETQYRISWTALLLETLQMPELIPLVGGTVVASIDTEQGAYGPDVKVVNPSIGSGLAELAALADTESVLLLSDSVVLDKSALTALLTFHLDSPSRLIGLFTSTDPDDFPLPLPNTPEDFDIFTEPDALVGLPTYTHLLPRALLTTKPHLETLSTVLAMQQEPLHPICHPLLLSAIATSKSGEAPLRILPPEKSVVDRVHDCRIRNWPEVEYGATAGDWATPMVLKEEENDDDDVPDDEEDDLDARENDDGLPPKKPERSRLVLDTDFPPMPSLDECISRIDSIMGSSDWLQPGTDVGLAGPLGVKVGIEKADGVEEERWQAARRIGKCYKV</sequence>
<dbReference type="Gene3D" id="3.90.550.10">
    <property type="entry name" value="Spore Coat Polysaccharide Biosynthesis Protein SpsA, Chain A"/>
    <property type="match status" value="2"/>
</dbReference>
<feature type="compositionally biased region" description="Basic and acidic residues" evidence="1">
    <location>
        <begin position="1863"/>
        <end position="1882"/>
    </location>
</feature>
<dbReference type="Pfam" id="PF01501">
    <property type="entry name" value="Glyco_transf_8"/>
    <property type="match status" value="1"/>
</dbReference>
<dbReference type="PANTHER" id="PTHR22916:SF3">
    <property type="entry name" value="UDP-GLCNAC:BETAGAL BETA-1,3-N-ACETYLGLUCOSAMINYLTRANSFERASE-LIKE PROTEIN 1"/>
    <property type="match status" value="1"/>
</dbReference>
<dbReference type="InterPro" id="IPR001173">
    <property type="entry name" value="Glyco_trans_2-like"/>
</dbReference>
<dbReference type="InterPro" id="IPR002495">
    <property type="entry name" value="Glyco_trans_8"/>
</dbReference>
<dbReference type="InterPro" id="IPR029044">
    <property type="entry name" value="Nucleotide-diphossugar_trans"/>
</dbReference>
<name>A0A0D6EMX0_SPOSA</name>
<feature type="compositionally biased region" description="Acidic residues" evidence="1">
    <location>
        <begin position="1846"/>
        <end position="1862"/>
    </location>
</feature>
<accession>A0A0D6EMX0</accession>
<dbReference type="SUPFAM" id="SSF53448">
    <property type="entry name" value="Nucleotide-diphospho-sugar transferases"/>
    <property type="match status" value="2"/>
</dbReference>
<dbReference type="GO" id="GO:0016758">
    <property type="term" value="F:hexosyltransferase activity"/>
    <property type="evidence" value="ECO:0007669"/>
    <property type="project" value="UniProtKB-ARBA"/>
</dbReference>
<evidence type="ECO:0000259" key="2">
    <source>
        <dbReference type="Pfam" id="PF00535"/>
    </source>
</evidence>
<dbReference type="EMBL" id="CENE01000013">
    <property type="protein sequence ID" value="CEQ41367.1"/>
    <property type="molecule type" value="Genomic_DNA"/>
</dbReference>
<evidence type="ECO:0000313" key="4">
    <source>
        <dbReference type="EMBL" id="CEQ41367.1"/>
    </source>
</evidence>
<evidence type="ECO:0000313" key="5">
    <source>
        <dbReference type="Proteomes" id="UP000243876"/>
    </source>
</evidence>
<dbReference type="Proteomes" id="UP000243876">
    <property type="component" value="Unassembled WGS sequence"/>
</dbReference>
<organism evidence="4 5">
    <name type="scientific">Sporidiobolus salmonicolor</name>
    <name type="common">Yeast-like fungus</name>
    <name type="synonym">Sporobolomyces salmonicolor</name>
    <dbReference type="NCBI Taxonomy" id="5005"/>
    <lineage>
        <taxon>Eukaryota</taxon>
        <taxon>Fungi</taxon>
        <taxon>Dikarya</taxon>
        <taxon>Basidiomycota</taxon>
        <taxon>Pucciniomycotina</taxon>
        <taxon>Microbotryomycetes</taxon>
        <taxon>Sporidiobolales</taxon>
        <taxon>Sporidiobolaceae</taxon>
        <taxon>Sporobolomyces</taxon>
    </lineage>
</organism>
<dbReference type="Pfam" id="PF13439">
    <property type="entry name" value="Glyco_transf_4"/>
    <property type="match status" value="1"/>
</dbReference>
<dbReference type="InterPro" id="IPR028098">
    <property type="entry name" value="Glyco_trans_4-like_N"/>
</dbReference>
<dbReference type="OrthoDB" id="3784at2759"/>
<protein>
    <submittedName>
        <fullName evidence="4">SPOSA6832_03074-mRNA-1:cds</fullName>
    </submittedName>
</protein>
<feature type="domain" description="Glycosyltransferase subfamily 4-like N-terminal" evidence="3">
    <location>
        <begin position="123"/>
        <end position="309"/>
    </location>
</feature>